<dbReference type="Proteomes" id="UP000323653">
    <property type="component" value="Chromosome"/>
</dbReference>
<gene>
    <name evidence="4" type="ORF">FYC62_06660</name>
</gene>
<dbReference type="Gene3D" id="3.30.379.10">
    <property type="entry name" value="Chitobiase/beta-hexosaminidase domain 2-like"/>
    <property type="match status" value="1"/>
</dbReference>
<evidence type="ECO:0000256" key="1">
    <source>
        <dbReference type="ARBA" id="ARBA00022801"/>
    </source>
</evidence>
<accession>A0A5C0VKB7</accession>
<keyword evidence="1" id="KW-0378">Hydrolase</keyword>
<keyword evidence="5" id="KW-1185">Reference proteome</keyword>
<dbReference type="GO" id="GO:0016787">
    <property type="term" value="F:hydrolase activity"/>
    <property type="evidence" value="ECO:0007669"/>
    <property type="project" value="UniProtKB-KW"/>
</dbReference>
<name>A0A5C0VKB7_9SPHI</name>
<dbReference type="InterPro" id="IPR029018">
    <property type="entry name" value="Hex-like_dom2"/>
</dbReference>
<protein>
    <recommendedName>
        <fullName evidence="3">Gylcosyl hydrolase 115 C-terminal domain-containing protein</fullName>
    </recommendedName>
</protein>
<evidence type="ECO:0000313" key="5">
    <source>
        <dbReference type="Proteomes" id="UP000323653"/>
    </source>
</evidence>
<dbReference type="Gene3D" id="1.20.58.2150">
    <property type="match status" value="1"/>
</dbReference>
<dbReference type="PANTHER" id="PTHR37842">
    <property type="match status" value="1"/>
</dbReference>
<dbReference type="EMBL" id="CP043329">
    <property type="protein sequence ID" value="QEK51384.1"/>
    <property type="molecule type" value="Genomic_DNA"/>
</dbReference>
<feature type="chain" id="PRO_5022802325" description="Gylcosyl hydrolase 115 C-terminal domain-containing protein" evidence="2">
    <location>
        <begin position="28"/>
        <end position="953"/>
    </location>
</feature>
<dbReference type="Gene3D" id="2.60.120.1620">
    <property type="match status" value="1"/>
</dbReference>
<evidence type="ECO:0000256" key="2">
    <source>
        <dbReference type="SAM" id="SignalP"/>
    </source>
</evidence>
<dbReference type="InterPro" id="IPR031924">
    <property type="entry name" value="GH115"/>
</dbReference>
<evidence type="ECO:0000259" key="3">
    <source>
        <dbReference type="Pfam" id="PF17829"/>
    </source>
</evidence>
<sequence>MMIYNFHMAKKHFLSLLLTMLCFHIKAQDFDLYSVKNQVSIVSNPKSSGLDAVVANLLAQDIEAVCGYKPQIFQNLKQAKGNVIILGQVKNSPAKSFRNYHAQEIENQFEVFAIKRLKNPTANIKDVLIITGSDARGLAYGVFHVSEKIGIHPWYYWADVTPQKKKQLSVSIKDTISKTPSVTYRGIFLNDEDWGLRPWAAQNIDKNLQNIGPNTYAKIFELLLRLKANTIWPAMHPGTKAFFNIPDNLKIAKQYEIIIGSSHAEPMLRNNVDEWDKTTMGAFNYVNNSSSINDYWQKRINETTSINAIYSLGIRGVHDSGMEGVKNNKEAIKVLGDVFTAQRQMLKNTLKKDIKAIPQALTLYKEVLDIYDDGLAVPDDVTLVWPDDNYGYIRRLGNPDENKRKGGEGVYYHVSYWGRPHDYLWLCTTPPALIHQEMLKAYRNEAKNTWILNVGDIKPAEYQTQLFLDMAYDITPFHQQNYIQKHLNQWYQQIFSTNIAQKLNSILQKYYQLAFERKPEYMGWSQTEPTTPTKLTAYNHFAYSDEGQKRIKQYQQLEHEVLQLKKTIPTHLQDAYFQLITYPVLAASEMNKKFLYHDKAVLYQQQGRLSATSYQDSVATAFNNIHQLTKFYNDSLSAGKWKGMMHAQPRGLPVFDLPKKSNTTLNTSSSEAWGLHVEGTAPTHQADTISFPIFYGKSSDSTFVDVFLKQAVTLSWQFLEIPKWLKIYKNSGNLSLASKEIRIWLKPDVTQLKQEKQIAYLKLQTNLGVKTLQLVYHPQPKEDDVFIEQNGIVSIHAVNYSAKKETSNFKWEKIDGLGYAGSVVKSNFNRQIGSAQDSIILSYHFINTTSAKAKVDVFTIPTHPLNNLYSLKYAVRIDGGTWQIKNFVVQGRSTEWKENVLRNNAVKTFVFDDLKPGKHQLEIMALDPEIMFDRVLISLKDHPKAYGLIAETK</sequence>
<dbReference type="InterPro" id="IPR042301">
    <property type="entry name" value="GH115_sf"/>
</dbReference>
<dbReference type="KEGG" id="pej:FYC62_06660"/>
<feature type="signal peptide" evidence="2">
    <location>
        <begin position="1"/>
        <end position="27"/>
    </location>
</feature>
<dbReference type="AlphaFoldDB" id="A0A5C0VKB7"/>
<dbReference type="Gene3D" id="3.20.20.520">
    <property type="entry name" value="Glycosyl hydrolase family 115"/>
    <property type="match status" value="1"/>
</dbReference>
<dbReference type="PANTHER" id="PTHR37842:SF2">
    <property type="entry name" value="GYLCOSYL HYDROLASE 115 C-TERMINAL DOMAIN-CONTAINING PROTEIN"/>
    <property type="match status" value="1"/>
</dbReference>
<organism evidence="4 5">
    <name type="scientific">Pedobacter aquae</name>
    <dbReference type="NCBI Taxonomy" id="2605747"/>
    <lineage>
        <taxon>Bacteria</taxon>
        <taxon>Pseudomonadati</taxon>
        <taxon>Bacteroidota</taxon>
        <taxon>Sphingobacteriia</taxon>
        <taxon>Sphingobacteriales</taxon>
        <taxon>Sphingobacteriaceae</taxon>
        <taxon>Pedobacter</taxon>
    </lineage>
</organism>
<feature type="domain" description="Gylcosyl hydrolase 115 C-terminal" evidence="3">
    <location>
        <begin position="785"/>
        <end position="946"/>
    </location>
</feature>
<keyword evidence="2" id="KW-0732">Signal</keyword>
<dbReference type="InterPro" id="IPR041437">
    <property type="entry name" value="GH115_C"/>
</dbReference>
<dbReference type="Pfam" id="PF15979">
    <property type="entry name" value="Glyco_hydro_115"/>
    <property type="match status" value="1"/>
</dbReference>
<reference evidence="4 5" key="1">
    <citation type="submission" date="2019-08" db="EMBL/GenBank/DDBJ databases">
        <title>Pedobacter sp. nov., isolated from Han river, South Korea.</title>
        <authorList>
            <person name="Lee D.-H."/>
            <person name="Kim Y.-S."/>
            <person name="Hwang E.-M."/>
            <person name="Le Tran T.C."/>
            <person name="Cha C.-J."/>
        </authorList>
    </citation>
    <scope>NUCLEOTIDE SEQUENCE [LARGE SCALE GENOMIC DNA]</scope>
    <source>
        <strain evidence="4 5">CJ43</strain>
    </source>
</reference>
<dbReference type="SUPFAM" id="SSF55545">
    <property type="entry name" value="beta-N-acetylhexosaminidase-like domain"/>
    <property type="match status" value="1"/>
</dbReference>
<proteinExistence type="predicted"/>
<dbReference type="GO" id="GO:0005975">
    <property type="term" value="P:carbohydrate metabolic process"/>
    <property type="evidence" value="ECO:0007669"/>
    <property type="project" value="UniProtKB-ARBA"/>
</dbReference>
<evidence type="ECO:0000313" key="4">
    <source>
        <dbReference type="EMBL" id="QEK51384.1"/>
    </source>
</evidence>
<dbReference type="Pfam" id="PF17829">
    <property type="entry name" value="GH115_C"/>
    <property type="match status" value="1"/>
</dbReference>